<sequence>MIQFGSLHYAELKFEQIRATTELRDAQWIDVLLRFELKQGSVLPEDLTELSALIICTYAGAVAQIVPQDEGRDCEFQFTEDEKEQLLGYYEQNVKQELQAQFC</sequence>
<protein>
    <submittedName>
        <fullName evidence="1">Uncharacterized protein</fullName>
    </submittedName>
</protein>
<dbReference type="EMBL" id="JAAOIW010000004">
    <property type="protein sequence ID" value="NHN30677.1"/>
    <property type="molecule type" value="Genomic_DNA"/>
</dbReference>
<proteinExistence type="predicted"/>
<organism evidence="1 2">
    <name type="scientific">Paenibacillus agricola</name>
    <dbReference type="NCBI Taxonomy" id="2716264"/>
    <lineage>
        <taxon>Bacteria</taxon>
        <taxon>Bacillati</taxon>
        <taxon>Bacillota</taxon>
        <taxon>Bacilli</taxon>
        <taxon>Bacillales</taxon>
        <taxon>Paenibacillaceae</taxon>
        <taxon>Paenibacillus</taxon>
    </lineage>
</organism>
<evidence type="ECO:0000313" key="2">
    <source>
        <dbReference type="Proteomes" id="UP001165962"/>
    </source>
</evidence>
<evidence type="ECO:0000313" key="1">
    <source>
        <dbReference type="EMBL" id="NHN30677.1"/>
    </source>
</evidence>
<dbReference type="RefSeq" id="WP_166149983.1">
    <property type="nucleotide sequence ID" value="NZ_JAAOIW010000004.1"/>
</dbReference>
<gene>
    <name evidence="1" type="ORF">G9U52_12620</name>
</gene>
<dbReference type="Proteomes" id="UP001165962">
    <property type="component" value="Unassembled WGS sequence"/>
</dbReference>
<accession>A0ABX0J3F4</accession>
<reference evidence="1" key="1">
    <citation type="submission" date="2020-03" db="EMBL/GenBank/DDBJ databases">
        <title>Draft sequencing of Paenibacilllus sp. S3N08.</title>
        <authorList>
            <person name="Kim D.-U."/>
        </authorList>
    </citation>
    <scope>NUCLEOTIDE SEQUENCE</scope>
    <source>
        <strain evidence="1">S3N08</strain>
    </source>
</reference>
<keyword evidence="2" id="KW-1185">Reference proteome</keyword>
<name>A0ABX0J3F4_9BACL</name>
<comment type="caution">
    <text evidence="1">The sequence shown here is derived from an EMBL/GenBank/DDBJ whole genome shotgun (WGS) entry which is preliminary data.</text>
</comment>